<proteinExistence type="predicted"/>
<name>A0A2U1MY28_ARTAN</name>
<keyword evidence="2" id="KW-1185">Reference proteome</keyword>
<organism evidence="1 2">
    <name type="scientific">Artemisia annua</name>
    <name type="common">Sweet wormwood</name>
    <dbReference type="NCBI Taxonomy" id="35608"/>
    <lineage>
        <taxon>Eukaryota</taxon>
        <taxon>Viridiplantae</taxon>
        <taxon>Streptophyta</taxon>
        <taxon>Embryophyta</taxon>
        <taxon>Tracheophyta</taxon>
        <taxon>Spermatophyta</taxon>
        <taxon>Magnoliopsida</taxon>
        <taxon>eudicotyledons</taxon>
        <taxon>Gunneridae</taxon>
        <taxon>Pentapetalae</taxon>
        <taxon>asterids</taxon>
        <taxon>campanulids</taxon>
        <taxon>Asterales</taxon>
        <taxon>Asteraceae</taxon>
        <taxon>Asteroideae</taxon>
        <taxon>Anthemideae</taxon>
        <taxon>Artemisiinae</taxon>
        <taxon>Artemisia</taxon>
    </lineage>
</organism>
<reference evidence="1 2" key="1">
    <citation type="journal article" date="2018" name="Mol. Plant">
        <title>The genome of Artemisia annua provides insight into the evolution of Asteraceae family and artemisinin biosynthesis.</title>
        <authorList>
            <person name="Shen Q."/>
            <person name="Zhang L."/>
            <person name="Liao Z."/>
            <person name="Wang S."/>
            <person name="Yan T."/>
            <person name="Shi P."/>
            <person name="Liu M."/>
            <person name="Fu X."/>
            <person name="Pan Q."/>
            <person name="Wang Y."/>
            <person name="Lv Z."/>
            <person name="Lu X."/>
            <person name="Zhang F."/>
            <person name="Jiang W."/>
            <person name="Ma Y."/>
            <person name="Chen M."/>
            <person name="Hao X."/>
            <person name="Li L."/>
            <person name="Tang Y."/>
            <person name="Lv G."/>
            <person name="Zhou Y."/>
            <person name="Sun X."/>
            <person name="Brodelius P.E."/>
            <person name="Rose J.K.C."/>
            <person name="Tang K."/>
        </authorList>
    </citation>
    <scope>NUCLEOTIDE SEQUENCE [LARGE SCALE GENOMIC DNA]</scope>
    <source>
        <strain evidence="2">cv. Huhao1</strain>
        <tissue evidence="1">Leaf</tissue>
    </source>
</reference>
<sequence>MSWWFLVIYSVTLAFRSSRPPPSELKLYKIESTKQFHNSKIKLPLVFKKVQPPTRKLKTTYKASRPNLFVLVKSIFEIFDVSFSVCKDSSVDTL</sequence>
<keyword evidence="1" id="KW-0689">Ribosomal protein</keyword>
<keyword evidence="1" id="KW-0687">Ribonucleoprotein</keyword>
<protein>
    <submittedName>
        <fullName evidence="1">60S ribosomal protein L18a-2</fullName>
    </submittedName>
</protein>
<evidence type="ECO:0000313" key="2">
    <source>
        <dbReference type="Proteomes" id="UP000245207"/>
    </source>
</evidence>
<dbReference type="OrthoDB" id="1900695at2759"/>
<gene>
    <name evidence="1" type="ORF">CTI12_AA332500</name>
</gene>
<dbReference type="GO" id="GO:0005840">
    <property type="term" value="C:ribosome"/>
    <property type="evidence" value="ECO:0007669"/>
    <property type="project" value="UniProtKB-KW"/>
</dbReference>
<dbReference type="EMBL" id="PKPP01004088">
    <property type="protein sequence ID" value="PWA66171.1"/>
    <property type="molecule type" value="Genomic_DNA"/>
</dbReference>
<accession>A0A2U1MY28</accession>
<comment type="caution">
    <text evidence="1">The sequence shown here is derived from an EMBL/GenBank/DDBJ whole genome shotgun (WGS) entry which is preliminary data.</text>
</comment>
<dbReference type="STRING" id="35608.A0A2U1MY28"/>
<dbReference type="Proteomes" id="UP000245207">
    <property type="component" value="Unassembled WGS sequence"/>
</dbReference>
<evidence type="ECO:0000313" key="1">
    <source>
        <dbReference type="EMBL" id="PWA66171.1"/>
    </source>
</evidence>
<dbReference type="AlphaFoldDB" id="A0A2U1MY28"/>